<dbReference type="CDD" id="cd12797">
    <property type="entry name" value="M23_peptidase"/>
    <property type="match status" value="1"/>
</dbReference>
<gene>
    <name evidence="3" type="ORF">EDD19_102184</name>
</gene>
<sequence length="218" mass="21324">MIRSRGRGGRDGAPAGVVTAALVVVLVVVPLASAAPPASVPPASGPSASVPSASVTSAGAVSVGPRPAMVGPVPGPLSVVTPFDPPARRWLPGHRGVDLAAEPYSPVLSPADGTVSFAGAVAGRPVVSIDHGGGLRTTYEPVAAEVSAGDVVAAGARIGRLLAGHPGCPVVACLHWGARVASGGPSGDDDDYVDPLALLAATHRPIRLKPTLPGDGVG</sequence>
<dbReference type="Proteomes" id="UP000295805">
    <property type="component" value="Unassembled WGS sequence"/>
</dbReference>
<keyword evidence="1" id="KW-0732">Signal</keyword>
<name>A0A4R3ZZ74_9ACTN</name>
<comment type="caution">
    <text evidence="3">The sequence shown here is derived from an EMBL/GenBank/DDBJ whole genome shotgun (WGS) entry which is preliminary data.</text>
</comment>
<reference evidence="3 4" key="1">
    <citation type="submission" date="2019-03" db="EMBL/GenBank/DDBJ databases">
        <title>Root nodule microbial communities of legume samples collected from USA, Mexico and Botswana.</title>
        <authorList>
            <person name="Hirsch A."/>
        </authorList>
    </citation>
    <scope>NUCLEOTIDE SEQUENCE [LARGE SCALE GENOMIC DNA]</scope>
    <source>
        <strain evidence="3 4">55</strain>
    </source>
</reference>
<evidence type="ECO:0000313" key="3">
    <source>
        <dbReference type="EMBL" id="TCW26285.1"/>
    </source>
</evidence>
<dbReference type="Pfam" id="PF01551">
    <property type="entry name" value="Peptidase_M23"/>
    <property type="match status" value="1"/>
</dbReference>
<dbReference type="InterPro" id="IPR050570">
    <property type="entry name" value="Cell_wall_metabolism_enzyme"/>
</dbReference>
<proteinExistence type="predicted"/>
<dbReference type="Gene3D" id="2.70.70.10">
    <property type="entry name" value="Glucose Permease (Domain IIA)"/>
    <property type="match status" value="1"/>
</dbReference>
<organism evidence="3 4">
    <name type="scientific">Dietzia cinnamea</name>
    <dbReference type="NCBI Taxonomy" id="321318"/>
    <lineage>
        <taxon>Bacteria</taxon>
        <taxon>Bacillati</taxon>
        <taxon>Actinomycetota</taxon>
        <taxon>Actinomycetes</taxon>
        <taxon>Mycobacteriales</taxon>
        <taxon>Dietziaceae</taxon>
        <taxon>Dietzia</taxon>
    </lineage>
</organism>
<feature type="domain" description="M23ase beta-sheet core" evidence="2">
    <location>
        <begin position="93"/>
        <end position="180"/>
    </location>
</feature>
<dbReference type="GeneID" id="89530760"/>
<accession>A0A4R3ZZ74</accession>
<evidence type="ECO:0000256" key="1">
    <source>
        <dbReference type="ARBA" id="ARBA00022729"/>
    </source>
</evidence>
<protein>
    <submittedName>
        <fullName evidence="3">Peptidase M23-like protein</fullName>
    </submittedName>
</protein>
<dbReference type="SUPFAM" id="SSF51261">
    <property type="entry name" value="Duplicated hybrid motif"/>
    <property type="match status" value="1"/>
</dbReference>
<evidence type="ECO:0000313" key="4">
    <source>
        <dbReference type="Proteomes" id="UP000295805"/>
    </source>
</evidence>
<dbReference type="EMBL" id="SMCX01000002">
    <property type="protein sequence ID" value="TCW26285.1"/>
    <property type="molecule type" value="Genomic_DNA"/>
</dbReference>
<dbReference type="InterPro" id="IPR016047">
    <property type="entry name" value="M23ase_b-sheet_dom"/>
</dbReference>
<dbReference type="RefSeq" id="WP_061227756.1">
    <property type="nucleotide sequence ID" value="NZ_CP143053.1"/>
</dbReference>
<dbReference type="AlphaFoldDB" id="A0A4R3ZZ74"/>
<dbReference type="GO" id="GO:0004222">
    <property type="term" value="F:metalloendopeptidase activity"/>
    <property type="evidence" value="ECO:0007669"/>
    <property type="project" value="TreeGrafter"/>
</dbReference>
<dbReference type="PANTHER" id="PTHR21666">
    <property type="entry name" value="PEPTIDASE-RELATED"/>
    <property type="match status" value="1"/>
</dbReference>
<dbReference type="PANTHER" id="PTHR21666:SF289">
    <property type="entry name" value="L-ALA--D-GLU ENDOPEPTIDASE"/>
    <property type="match status" value="1"/>
</dbReference>
<evidence type="ECO:0000259" key="2">
    <source>
        <dbReference type="Pfam" id="PF01551"/>
    </source>
</evidence>
<dbReference type="InterPro" id="IPR011055">
    <property type="entry name" value="Dup_hybrid_motif"/>
</dbReference>